<accession>A0A0V1DMY6</accession>
<proteinExistence type="predicted"/>
<gene>
    <name evidence="1" type="ORF">T4D_7819</name>
</gene>
<keyword evidence="2" id="KW-1185">Reference proteome</keyword>
<dbReference type="AlphaFoldDB" id="A0A0V1DMY6"/>
<name>A0A0V1DMY6_TRIPS</name>
<evidence type="ECO:0000313" key="2">
    <source>
        <dbReference type="Proteomes" id="UP000054995"/>
    </source>
</evidence>
<sequence length="34" mass="3991">MDAHSHPLDKAQVPPELLVTIPPIKENTWWNLWL</sequence>
<evidence type="ECO:0000313" key="1">
    <source>
        <dbReference type="EMBL" id="KRY62943.1"/>
    </source>
</evidence>
<reference evidence="1 2" key="1">
    <citation type="submission" date="2015-01" db="EMBL/GenBank/DDBJ databases">
        <title>Evolution of Trichinella species and genotypes.</title>
        <authorList>
            <person name="Korhonen P.K."/>
            <person name="Edoardo P."/>
            <person name="Giuseppe L.R."/>
            <person name="Gasser R.B."/>
        </authorList>
    </citation>
    <scope>NUCLEOTIDE SEQUENCE [LARGE SCALE GENOMIC DNA]</scope>
    <source>
        <strain evidence="1">ISS470</strain>
    </source>
</reference>
<dbReference type="EMBL" id="JYDT01002844">
    <property type="protein sequence ID" value="KRY62943.1"/>
    <property type="molecule type" value="Genomic_DNA"/>
</dbReference>
<comment type="caution">
    <text evidence="1">The sequence shown here is derived from an EMBL/GenBank/DDBJ whole genome shotgun (WGS) entry which is preliminary data.</text>
</comment>
<dbReference type="Proteomes" id="UP000054995">
    <property type="component" value="Unassembled WGS sequence"/>
</dbReference>
<organism evidence="1 2">
    <name type="scientific">Trichinella pseudospiralis</name>
    <name type="common">Parasitic roundworm</name>
    <dbReference type="NCBI Taxonomy" id="6337"/>
    <lineage>
        <taxon>Eukaryota</taxon>
        <taxon>Metazoa</taxon>
        <taxon>Ecdysozoa</taxon>
        <taxon>Nematoda</taxon>
        <taxon>Enoplea</taxon>
        <taxon>Dorylaimia</taxon>
        <taxon>Trichinellida</taxon>
        <taxon>Trichinellidae</taxon>
        <taxon>Trichinella</taxon>
    </lineage>
</organism>
<protein>
    <submittedName>
        <fullName evidence="1">Uncharacterized protein</fullName>
    </submittedName>
</protein>